<protein>
    <submittedName>
        <fullName evidence="2">Phage protein</fullName>
    </submittedName>
</protein>
<dbReference type="InterPro" id="IPR014859">
    <property type="entry name" value="Phage_TAC_4"/>
</dbReference>
<dbReference type="EMBL" id="CP006569">
    <property type="protein sequence ID" value="AHF77901.1"/>
    <property type="molecule type" value="Genomic_DNA"/>
</dbReference>
<evidence type="ECO:0000313" key="3">
    <source>
        <dbReference type="Proteomes" id="UP000019028"/>
    </source>
</evidence>
<name>W0HVM0_9GAMM</name>
<organism evidence="2 3">
    <name type="scientific">Sodalis praecaptivus</name>
    <dbReference type="NCBI Taxonomy" id="1239307"/>
    <lineage>
        <taxon>Bacteria</taxon>
        <taxon>Pseudomonadati</taxon>
        <taxon>Pseudomonadota</taxon>
        <taxon>Gammaproteobacteria</taxon>
        <taxon>Enterobacterales</taxon>
        <taxon>Bruguierivoracaceae</taxon>
        <taxon>Sodalis</taxon>
    </lineage>
</organism>
<dbReference type="PATRIC" id="fig|1239307.3.peg.3200"/>
<feature type="compositionally biased region" description="Low complexity" evidence="1">
    <location>
        <begin position="129"/>
        <end position="139"/>
    </location>
</feature>
<keyword evidence="3" id="KW-1185">Reference proteome</keyword>
<dbReference type="Pfam" id="PF08748">
    <property type="entry name" value="Phage_TAC_4"/>
    <property type="match status" value="1"/>
</dbReference>
<dbReference type="Proteomes" id="UP000019028">
    <property type="component" value="Chromosome"/>
</dbReference>
<dbReference type="OrthoDB" id="7061690at2"/>
<feature type="region of interest" description="Disordered" evidence="1">
    <location>
        <begin position="127"/>
        <end position="148"/>
    </location>
</feature>
<dbReference type="RefSeq" id="WP_025423044.1">
    <property type="nucleotide sequence ID" value="NZ_CP006569.1"/>
</dbReference>
<dbReference type="HOGENOM" id="CLU_1894464_0_0_6"/>
<proteinExistence type="predicted"/>
<sequence length="148" mass="16904">MKLSDFATRGAANEGKKLFLTLPDGTPTQEYLLVRGIDSDEFRAAKTEASRAVFDLTPQQLKDKAFTKEFDEENEFKQFQALIIDWSLEEELTPENLKLLLTESPYLKDRINNFAANRAEFFKKKPLDSSVTQNSSESSTKGKRMERA</sequence>
<evidence type="ECO:0000256" key="1">
    <source>
        <dbReference type="SAM" id="MobiDB-lite"/>
    </source>
</evidence>
<reference evidence="2 3" key="1">
    <citation type="journal article" date="2014" name="Genome Biol. Evol.">
        <title>Genome degeneration and adaptation in a nascent stage of symbiosis.</title>
        <authorList>
            <person name="Oakeson K.F."/>
            <person name="Gil R."/>
            <person name="Clayton A.L."/>
            <person name="Dunn D.M."/>
            <person name="von Niederhausern A.C."/>
            <person name="Hamil C."/>
            <person name="Aoyagi A."/>
            <person name="Duval B."/>
            <person name="Baca A."/>
            <person name="Silva F.J."/>
            <person name="Vallier A."/>
            <person name="Jackson D.G."/>
            <person name="Latorre A."/>
            <person name="Weiss R.B."/>
            <person name="Heddi A."/>
            <person name="Moya A."/>
            <person name="Dale C."/>
        </authorList>
    </citation>
    <scope>NUCLEOTIDE SEQUENCE [LARGE SCALE GENOMIC DNA]</scope>
    <source>
        <strain evidence="2 3">HS1</strain>
    </source>
</reference>
<gene>
    <name evidence="2" type="ORF">Sant_2888</name>
</gene>
<dbReference type="AlphaFoldDB" id="W0HVM0"/>
<accession>W0HVM0</accession>
<dbReference type="KEGG" id="sod:Sant_2888"/>
<evidence type="ECO:0000313" key="2">
    <source>
        <dbReference type="EMBL" id="AHF77901.1"/>
    </source>
</evidence>